<dbReference type="SUPFAM" id="SSF55729">
    <property type="entry name" value="Acyl-CoA N-acyltransferases (Nat)"/>
    <property type="match status" value="1"/>
</dbReference>
<dbReference type="EMBL" id="VUBA01000164">
    <property type="protein sequence ID" value="MPQ86593.1"/>
    <property type="molecule type" value="Genomic_DNA"/>
</dbReference>
<organism evidence="2 3">
    <name type="scientific">Pseudomonas kitaguniensis</name>
    <dbReference type="NCBI Taxonomy" id="2607908"/>
    <lineage>
        <taxon>Bacteria</taxon>
        <taxon>Pseudomonadati</taxon>
        <taxon>Pseudomonadota</taxon>
        <taxon>Gammaproteobacteria</taxon>
        <taxon>Pseudomonadales</taxon>
        <taxon>Pseudomonadaceae</taxon>
        <taxon>Pseudomonas</taxon>
    </lineage>
</organism>
<name>A0A5N7JZU7_9PSED</name>
<sequence>MELCRMGLTLKPIISSGVPESARALFWEVFFASRGRGIDLATHFPWLACDESVFCIEFINPEAENETLAALVVRSLDNGSGNAIGLVGLVCVAEQWRGKGLASRLMARAVEFAESENLAALVLWTQKPEVYVNQGFVTDQEDRFGSVECALDQPVKLAYTTHDWPDSASRSTRGLPPFAVSGQVISSEKARLVVLASHNGLTVAEWDGDSKDVVELMMACLPARWSLNSAQDDPLIAELEKSGLALNLQPAAVRMVKYLSGRTAVKLPNIKFLDRV</sequence>
<dbReference type="InterPro" id="IPR016181">
    <property type="entry name" value="Acyl_CoA_acyltransferase"/>
</dbReference>
<evidence type="ECO:0000313" key="3">
    <source>
        <dbReference type="Proteomes" id="UP000325438"/>
    </source>
</evidence>
<dbReference type="CDD" id="cd04301">
    <property type="entry name" value="NAT_SF"/>
    <property type="match status" value="1"/>
</dbReference>
<dbReference type="Pfam" id="PF00583">
    <property type="entry name" value="Acetyltransf_1"/>
    <property type="match status" value="1"/>
</dbReference>
<proteinExistence type="predicted"/>
<dbReference type="InterPro" id="IPR000182">
    <property type="entry name" value="GNAT_dom"/>
</dbReference>
<protein>
    <submittedName>
        <fullName evidence="2">GNAT family N-acetyltransferase</fullName>
    </submittedName>
</protein>
<dbReference type="AlphaFoldDB" id="A0A5N7JZU7"/>
<accession>A0A5N7JZU7</accession>
<feature type="domain" description="N-acetyltransferase" evidence="1">
    <location>
        <begin position="13"/>
        <end position="154"/>
    </location>
</feature>
<evidence type="ECO:0000259" key="1">
    <source>
        <dbReference type="PROSITE" id="PS51186"/>
    </source>
</evidence>
<keyword evidence="2" id="KW-0808">Transferase</keyword>
<dbReference type="PROSITE" id="PS51186">
    <property type="entry name" value="GNAT"/>
    <property type="match status" value="1"/>
</dbReference>
<reference evidence="2 3" key="1">
    <citation type="submission" date="2019-09" db="EMBL/GenBank/DDBJ databases">
        <title>The draft genomes of Allium pathogen Pseudomonas sp.</title>
        <authorList>
            <person name="Fujikawa T."/>
            <person name="Sawada H."/>
        </authorList>
    </citation>
    <scope>NUCLEOTIDE SEQUENCE [LARGE SCALE GENOMIC DNA]</scope>
    <source>
        <strain evidence="2 3">MAFF 730085</strain>
    </source>
</reference>
<comment type="caution">
    <text evidence="2">The sequence shown here is derived from an EMBL/GenBank/DDBJ whole genome shotgun (WGS) entry which is preliminary data.</text>
</comment>
<gene>
    <name evidence="2" type="ORF">F0170_22990</name>
</gene>
<dbReference type="Gene3D" id="3.40.630.30">
    <property type="match status" value="1"/>
</dbReference>
<evidence type="ECO:0000313" key="2">
    <source>
        <dbReference type="EMBL" id="MPQ86593.1"/>
    </source>
</evidence>
<dbReference type="GO" id="GO:0016747">
    <property type="term" value="F:acyltransferase activity, transferring groups other than amino-acyl groups"/>
    <property type="evidence" value="ECO:0007669"/>
    <property type="project" value="InterPro"/>
</dbReference>
<dbReference type="Proteomes" id="UP000325438">
    <property type="component" value="Unassembled WGS sequence"/>
</dbReference>